<dbReference type="Gene3D" id="2.30.310.10">
    <property type="entry name" value="ibrinogen binding protein from staphylococcus aureus domain"/>
    <property type="match status" value="1"/>
</dbReference>
<proteinExistence type="inferred from homology"/>
<evidence type="ECO:0000256" key="1">
    <source>
        <dbReference type="ARBA" id="ARBA00022555"/>
    </source>
</evidence>
<dbReference type="GO" id="GO:0072344">
    <property type="term" value="P:rescue of stalled ribosome"/>
    <property type="evidence" value="ECO:0007669"/>
    <property type="project" value="UniProtKB-UniRule"/>
</dbReference>
<reference evidence="7" key="2">
    <citation type="journal article" date="2021" name="PeerJ">
        <title>Extensive microbial diversity within the chicken gut microbiome revealed by metagenomics and culture.</title>
        <authorList>
            <person name="Gilroy R."/>
            <person name="Ravi A."/>
            <person name="Getino M."/>
            <person name="Pursley I."/>
            <person name="Horton D.L."/>
            <person name="Alikhan N.F."/>
            <person name="Baker D."/>
            <person name="Gharbi K."/>
            <person name="Hall N."/>
            <person name="Watson M."/>
            <person name="Adriaenssens E.M."/>
            <person name="Foster-Nyarko E."/>
            <person name="Jarju S."/>
            <person name="Secka A."/>
            <person name="Antonio M."/>
            <person name="Oren A."/>
            <person name="Chaudhuri R.R."/>
            <person name="La Ragione R."/>
            <person name="Hildebrand F."/>
            <person name="Pallen M.J."/>
        </authorList>
    </citation>
    <scope>NUCLEOTIDE SEQUENCE</scope>
    <source>
        <strain evidence="7">CHK160-1198</strain>
    </source>
</reference>
<dbReference type="InterPro" id="IPR051608">
    <property type="entry name" value="RQC_Subunit_NEMF"/>
</dbReference>
<evidence type="ECO:0000259" key="6">
    <source>
        <dbReference type="Pfam" id="PF05670"/>
    </source>
</evidence>
<dbReference type="EMBL" id="DVNI01000035">
    <property type="protein sequence ID" value="HIU63885.1"/>
    <property type="molecule type" value="Genomic_DNA"/>
</dbReference>
<dbReference type="AlphaFoldDB" id="A0A9D1MPH8"/>
<evidence type="ECO:0000313" key="7">
    <source>
        <dbReference type="EMBL" id="HIU63885.1"/>
    </source>
</evidence>
<feature type="coiled-coil region" evidence="5">
    <location>
        <begin position="305"/>
        <end position="332"/>
    </location>
</feature>
<protein>
    <recommendedName>
        <fullName evidence="5">Rqc2 homolog RqcH</fullName>
        <shortName evidence="5">RqcH</shortName>
    </recommendedName>
</protein>
<feature type="domain" description="NFACT RNA-binding" evidence="6">
    <location>
        <begin position="465"/>
        <end position="553"/>
    </location>
</feature>
<name>A0A9D1MPH8_9FIRM</name>
<dbReference type="PANTHER" id="PTHR15239">
    <property type="entry name" value="NUCLEAR EXPORT MEDIATOR FACTOR NEMF"/>
    <property type="match status" value="1"/>
</dbReference>
<comment type="function">
    <text evidence="5">Key component of the ribosome quality control system (RQC), a ribosome-associated complex that mediates the extraction of incompletely synthesized nascent chains from stalled ribosomes and their subsequent degradation. RqcH recruits Ala-charged tRNA, and with RqcP directs the elongation of stalled nascent chains on 50S ribosomal subunits, leading to non-templated C-terminal alanine extensions (Ala tail). The Ala tail promotes nascent chain degradation. May add between 1 and at least 8 Ala residues. Binds to stalled 50S ribosomal subunits.</text>
</comment>
<dbReference type="GO" id="GO:0000049">
    <property type="term" value="F:tRNA binding"/>
    <property type="evidence" value="ECO:0007669"/>
    <property type="project" value="UniProtKB-UniRule"/>
</dbReference>
<evidence type="ECO:0000313" key="8">
    <source>
        <dbReference type="Proteomes" id="UP000824099"/>
    </source>
</evidence>
<dbReference type="Pfam" id="PF05833">
    <property type="entry name" value="NFACT_N"/>
    <property type="match status" value="1"/>
</dbReference>
<evidence type="ECO:0000256" key="4">
    <source>
        <dbReference type="ARBA" id="ARBA00022917"/>
    </source>
</evidence>
<dbReference type="InterPro" id="IPR008532">
    <property type="entry name" value="NFACT_RNA-bd"/>
</dbReference>
<keyword evidence="2 5" id="KW-0699">rRNA-binding</keyword>
<comment type="subunit">
    <text evidence="5">Associates with stalled 50S ribosomal subunits. Binds to RqcP.</text>
</comment>
<gene>
    <name evidence="5" type="primary">rqcH</name>
    <name evidence="7" type="ORF">IAB06_02415</name>
</gene>
<keyword evidence="5" id="KW-0175">Coiled coil</keyword>
<evidence type="ECO:0000256" key="2">
    <source>
        <dbReference type="ARBA" id="ARBA00022730"/>
    </source>
</evidence>
<keyword evidence="1 5" id="KW-0820">tRNA-binding</keyword>
<dbReference type="Pfam" id="PF05670">
    <property type="entry name" value="NFACT-R_1"/>
    <property type="match status" value="1"/>
</dbReference>
<sequence>MNLEGITLQALTKHLGAMLLNGRITKIFMPTHSSLVLTIRKNRDMFSLLADLSGATPLLYLTDTPPNNPATPPALCMLLRKHLEDGRISNIEQMGLDRILVMEIDTLGQGNQIITKKLIFELTGRNSNIIFVTEDTIIDALKYVNATMSSYRQVLPNYPYISPPPQKGLDFIKSAPQEIIEAITSDLQGTLLNKIIRHSQGIGKFTAEELLKRAQLSLTETILTTPNTLLTTLSSLQNEIYAVLSGTAPLYGIINNKNTMTTITLYKPTLSASNFCSKKFANINDALLNAATLVPFKSSVQELLQKRLSSALAREERKLAALNKDLATAENADTQKIIADTLMANLYNIPCGLELIELPSIYDNNLLCITLNPQLTGAHNAQVYYKLYNKYKRALVEVTKQINATEDFITYLNSLETALTLCESNIEIEEIKLEMINEGLLEVSAKQKQKQKQHNLRSTPHIIKVSTETTIYIGKNNKQNDYVTFKVASPTDLWFHTKNIPGSHVVLKTQTRKASPQEINLAAALAARYSKASSSANVPVDYTIRKFVKKPSGAKPGFVIYTNQQTLYTAPLSDEELTSFKKNDSQ</sequence>
<dbReference type="Proteomes" id="UP000824099">
    <property type="component" value="Unassembled WGS sequence"/>
</dbReference>
<accession>A0A9D1MPH8</accession>
<dbReference type="InterPro" id="IPR043682">
    <property type="entry name" value="RqcH_bacterial"/>
</dbReference>
<comment type="caution">
    <text evidence="7">The sequence shown here is derived from an EMBL/GenBank/DDBJ whole genome shotgun (WGS) entry which is preliminary data.</text>
</comment>
<keyword evidence="4 5" id="KW-0648">Protein biosynthesis</keyword>
<dbReference type="GO" id="GO:0019843">
    <property type="term" value="F:rRNA binding"/>
    <property type="evidence" value="ECO:0007669"/>
    <property type="project" value="UniProtKB-UniRule"/>
</dbReference>
<evidence type="ECO:0000256" key="5">
    <source>
        <dbReference type="HAMAP-Rule" id="MF_00844"/>
    </source>
</evidence>
<organism evidence="7 8">
    <name type="scientific">Candidatus Avacidaminococcus intestinavium</name>
    <dbReference type="NCBI Taxonomy" id="2840684"/>
    <lineage>
        <taxon>Bacteria</taxon>
        <taxon>Bacillati</taxon>
        <taxon>Bacillota</taxon>
        <taxon>Negativicutes</taxon>
        <taxon>Acidaminococcales</taxon>
        <taxon>Acidaminococcaceae</taxon>
        <taxon>Acidaminococcaceae incertae sedis</taxon>
        <taxon>Candidatus Avacidaminococcus</taxon>
    </lineage>
</organism>
<dbReference type="PANTHER" id="PTHR15239:SF6">
    <property type="entry name" value="RIBOSOME QUALITY CONTROL COMPLEX SUBUNIT NEMF"/>
    <property type="match status" value="1"/>
</dbReference>
<dbReference type="GO" id="GO:0043023">
    <property type="term" value="F:ribosomal large subunit binding"/>
    <property type="evidence" value="ECO:0007669"/>
    <property type="project" value="UniProtKB-UniRule"/>
</dbReference>
<keyword evidence="3 5" id="KW-0694">RNA-binding</keyword>
<evidence type="ECO:0000256" key="3">
    <source>
        <dbReference type="ARBA" id="ARBA00022884"/>
    </source>
</evidence>
<dbReference type="GO" id="GO:1990112">
    <property type="term" value="C:RQC complex"/>
    <property type="evidence" value="ECO:0007669"/>
    <property type="project" value="TreeGrafter"/>
</dbReference>
<comment type="similarity">
    <text evidence="5">Belongs to the NEMF family.</text>
</comment>
<dbReference type="HAMAP" id="MF_00844_B">
    <property type="entry name" value="RqcH_B"/>
    <property type="match status" value="1"/>
</dbReference>
<reference evidence="7" key="1">
    <citation type="submission" date="2020-10" db="EMBL/GenBank/DDBJ databases">
        <authorList>
            <person name="Gilroy R."/>
        </authorList>
    </citation>
    <scope>NUCLEOTIDE SEQUENCE</scope>
    <source>
        <strain evidence="7">CHK160-1198</strain>
    </source>
</reference>